<evidence type="ECO:0000256" key="4">
    <source>
        <dbReference type="ARBA" id="ARBA00023242"/>
    </source>
</evidence>
<dbReference type="GO" id="GO:0046983">
    <property type="term" value="F:protein dimerization activity"/>
    <property type="evidence" value="ECO:0007669"/>
    <property type="project" value="InterPro"/>
</dbReference>
<evidence type="ECO:0000256" key="3">
    <source>
        <dbReference type="ARBA" id="ARBA00023163"/>
    </source>
</evidence>
<dbReference type="InterPro" id="IPR059002">
    <property type="entry name" value="IBH1_N"/>
</dbReference>
<dbReference type="Pfam" id="PF26576">
    <property type="entry name" value="IBH1_N"/>
    <property type="match status" value="1"/>
</dbReference>
<dbReference type="InterPro" id="IPR036638">
    <property type="entry name" value="HLH_DNA-bd_sf"/>
</dbReference>
<feature type="region of interest" description="Disordered" evidence="5">
    <location>
        <begin position="103"/>
        <end position="128"/>
    </location>
</feature>
<accession>A0A8S0RX27</accession>
<dbReference type="Proteomes" id="UP000594638">
    <property type="component" value="Unassembled WGS sequence"/>
</dbReference>
<comment type="subcellular location">
    <subcellularLocation>
        <location evidence="1">Nucleus</location>
    </subcellularLocation>
</comment>
<sequence>MASSSIVNPEANSNPSPKKRRKIGVEIQTQIHSEEMRWKTEAEQQIYSSKLVNALCHLRRPVSTTASGRVVREAADRVLANSAKGRTRWSRAILTGRLSRRLSQVNRKHKRAAKPVTGNSRMKKPAVKKKLPPFQRKLQVLGRLVPGCRNLSTPNLLDEVTDYIPALEMQVKAMAFLTGLLNGGGGTLADSSDRLGPDQ</sequence>
<reference evidence="7 8" key="1">
    <citation type="submission" date="2019-12" db="EMBL/GenBank/DDBJ databases">
        <authorList>
            <person name="Alioto T."/>
            <person name="Alioto T."/>
            <person name="Gomez Garrido J."/>
        </authorList>
    </citation>
    <scope>NUCLEOTIDE SEQUENCE [LARGE SCALE GENOMIC DNA]</scope>
</reference>
<dbReference type="Gramene" id="OE9A038867T1">
    <property type="protein sequence ID" value="OE9A038867C1"/>
    <property type="gene ID" value="OE9A038867"/>
</dbReference>
<name>A0A8S0RX27_OLEEU</name>
<dbReference type="EMBL" id="CACTIH010003747">
    <property type="protein sequence ID" value="CAA2983934.1"/>
    <property type="molecule type" value="Genomic_DNA"/>
</dbReference>
<organism evidence="7 8">
    <name type="scientific">Olea europaea subsp. europaea</name>
    <dbReference type="NCBI Taxonomy" id="158383"/>
    <lineage>
        <taxon>Eukaryota</taxon>
        <taxon>Viridiplantae</taxon>
        <taxon>Streptophyta</taxon>
        <taxon>Embryophyta</taxon>
        <taxon>Tracheophyta</taxon>
        <taxon>Spermatophyta</taxon>
        <taxon>Magnoliopsida</taxon>
        <taxon>eudicotyledons</taxon>
        <taxon>Gunneridae</taxon>
        <taxon>Pentapetalae</taxon>
        <taxon>asterids</taxon>
        <taxon>lamiids</taxon>
        <taxon>Lamiales</taxon>
        <taxon>Oleaceae</taxon>
        <taxon>Oleeae</taxon>
        <taxon>Olea</taxon>
    </lineage>
</organism>
<dbReference type="GO" id="GO:0006355">
    <property type="term" value="P:regulation of DNA-templated transcription"/>
    <property type="evidence" value="ECO:0007669"/>
    <property type="project" value="InterPro"/>
</dbReference>
<evidence type="ECO:0000256" key="5">
    <source>
        <dbReference type="SAM" id="MobiDB-lite"/>
    </source>
</evidence>
<evidence type="ECO:0000313" key="8">
    <source>
        <dbReference type="Proteomes" id="UP000594638"/>
    </source>
</evidence>
<dbReference type="PANTHER" id="PTHR33124">
    <property type="entry name" value="TRANSCRIPTION FACTOR IBH1-LIKE 1"/>
    <property type="match status" value="1"/>
</dbReference>
<dbReference type="GO" id="GO:0005634">
    <property type="term" value="C:nucleus"/>
    <property type="evidence" value="ECO:0007669"/>
    <property type="project" value="UniProtKB-SubCell"/>
</dbReference>
<keyword evidence="8" id="KW-1185">Reference proteome</keyword>
<comment type="caution">
    <text evidence="7">The sequence shown here is derived from an EMBL/GenBank/DDBJ whole genome shotgun (WGS) entry which is preliminary data.</text>
</comment>
<proteinExistence type="predicted"/>
<dbReference type="InterPro" id="IPR044660">
    <property type="entry name" value="IBH1-like"/>
</dbReference>
<dbReference type="PANTHER" id="PTHR33124:SF81">
    <property type="entry name" value="TRANSCRIPTION FACTOR BHLH149-LIKE"/>
    <property type="match status" value="1"/>
</dbReference>
<evidence type="ECO:0000256" key="1">
    <source>
        <dbReference type="ARBA" id="ARBA00004123"/>
    </source>
</evidence>
<dbReference type="CDD" id="cd11444">
    <property type="entry name" value="bHLH_AtIBH1_like"/>
    <property type="match status" value="1"/>
</dbReference>
<evidence type="ECO:0000256" key="2">
    <source>
        <dbReference type="ARBA" id="ARBA00023015"/>
    </source>
</evidence>
<keyword evidence="3" id="KW-0804">Transcription</keyword>
<evidence type="ECO:0000259" key="6">
    <source>
        <dbReference type="Pfam" id="PF26576"/>
    </source>
</evidence>
<evidence type="ECO:0000313" key="7">
    <source>
        <dbReference type="EMBL" id="CAA2983934.1"/>
    </source>
</evidence>
<feature type="domain" description="IBH1-like N-terminal" evidence="6">
    <location>
        <begin position="42"/>
        <end position="97"/>
    </location>
</feature>
<keyword evidence="4" id="KW-0539">Nucleus</keyword>
<dbReference type="GO" id="GO:0000976">
    <property type="term" value="F:transcription cis-regulatory region binding"/>
    <property type="evidence" value="ECO:0007669"/>
    <property type="project" value="UniProtKB-ARBA"/>
</dbReference>
<feature type="region of interest" description="Disordered" evidence="5">
    <location>
        <begin position="1"/>
        <end position="21"/>
    </location>
</feature>
<protein>
    <submittedName>
        <fullName evidence="7">Transcription factor bHLH149-like</fullName>
    </submittedName>
</protein>
<keyword evidence="2" id="KW-0805">Transcription regulation</keyword>
<feature type="compositionally biased region" description="Polar residues" evidence="5">
    <location>
        <begin position="1"/>
        <end position="16"/>
    </location>
</feature>
<dbReference type="OrthoDB" id="1647165at2759"/>
<dbReference type="AlphaFoldDB" id="A0A8S0RX27"/>
<gene>
    <name evidence="7" type="ORF">OLEA9_A038867</name>
</gene>
<dbReference type="InterPro" id="IPR044549">
    <property type="entry name" value="bHLH_AtIBH1-like"/>
</dbReference>
<dbReference type="SUPFAM" id="SSF47459">
    <property type="entry name" value="HLH, helix-loop-helix DNA-binding domain"/>
    <property type="match status" value="1"/>
</dbReference>